<dbReference type="InterPro" id="IPR009009">
    <property type="entry name" value="RlpA-like_DPBB"/>
</dbReference>
<dbReference type="SUPFAM" id="SSF50685">
    <property type="entry name" value="Barwin-like endoglucanases"/>
    <property type="match status" value="1"/>
</dbReference>
<feature type="signal peptide" evidence="3">
    <location>
        <begin position="1"/>
        <end position="19"/>
    </location>
</feature>
<gene>
    <name evidence="3" type="primary">rlpA</name>
    <name evidence="6" type="ORF">V6575_13400</name>
</gene>
<dbReference type="EMBL" id="JBAKIA010000009">
    <property type="protein sequence ID" value="MEJ8475085.1"/>
    <property type="molecule type" value="Genomic_DNA"/>
</dbReference>
<dbReference type="RefSeq" id="WP_340274969.1">
    <property type="nucleotide sequence ID" value="NZ_JBAKIA010000009.1"/>
</dbReference>
<name>A0ABU8TLP4_9HYPH</name>
<evidence type="ECO:0000313" key="7">
    <source>
        <dbReference type="Proteomes" id="UP001385499"/>
    </source>
</evidence>
<feature type="chain" id="PRO_5044907623" description="Endolytic peptidoglycan transglycosylase RlpA" evidence="3">
    <location>
        <begin position="20"/>
        <end position="127"/>
    </location>
</feature>
<evidence type="ECO:0000256" key="1">
    <source>
        <dbReference type="ARBA" id="ARBA00023239"/>
    </source>
</evidence>
<evidence type="ECO:0000259" key="5">
    <source>
        <dbReference type="Pfam" id="PF03330"/>
    </source>
</evidence>
<comment type="function">
    <text evidence="3">Lytic transglycosylase with a strong preference for naked glycan strands that lack stem peptides.</text>
</comment>
<organism evidence="6 7">
    <name type="scientific">Roseibium algae</name>
    <dbReference type="NCBI Taxonomy" id="3123038"/>
    <lineage>
        <taxon>Bacteria</taxon>
        <taxon>Pseudomonadati</taxon>
        <taxon>Pseudomonadota</taxon>
        <taxon>Alphaproteobacteria</taxon>
        <taxon>Hyphomicrobiales</taxon>
        <taxon>Stappiaceae</taxon>
        <taxon>Roseibium</taxon>
    </lineage>
</organism>
<dbReference type="PANTHER" id="PTHR34183">
    <property type="entry name" value="ENDOLYTIC PEPTIDOGLYCAN TRANSGLYCOSYLASE RLPA"/>
    <property type="match status" value="1"/>
</dbReference>
<protein>
    <recommendedName>
        <fullName evidence="3">Endolytic peptidoglycan transglycosylase RlpA</fullName>
        <ecNumber evidence="3">4.2.2.-</ecNumber>
    </recommendedName>
</protein>
<keyword evidence="7" id="KW-1185">Reference proteome</keyword>
<comment type="caution">
    <text evidence="6">The sequence shown here is derived from an EMBL/GenBank/DDBJ whole genome shotgun (WGS) entry which is preliminary data.</text>
</comment>
<evidence type="ECO:0000256" key="3">
    <source>
        <dbReference type="HAMAP-Rule" id="MF_02071"/>
    </source>
</evidence>
<feature type="domain" description="RlpA-like protein double-psi beta-barrel" evidence="5">
    <location>
        <begin position="21"/>
        <end position="108"/>
    </location>
</feature>
<dbReference type="InterPro" id="IPR034718">
    <property type="entry name" value="RlpA"/>
</dbReference>
<dbReference type="InterPro" id="IPR012997">
    <property type="entry name" value="RplA"/>
</dbReference>
<dbReference type="PANTHER" id="PTHR34183:SF8">
    <property type="entry name" value="ENDOLYTIC PEPTIDOGLYCAN TRANSGLYCOSYLASE RLPA-RELATED"/>
    <property type="match status" value="1"/>
</dbReference>
<accession>A0ABU8TLP4</accession>
<dbReference type="NCBIfam" id="TIGR00413">
    <property type="entry name" value="rlpA"/>
    <property type="match status" value="1"/>
</dbReference>
<sequence length="127" mass="13987" precursor="true">MTSFVLMTYLCAGTSAAMALTQCGKASWYALTSQTASGEMADPTSFNAAHRTLPFGTKVKVTNLHNGRTTIVSVNDRGPFVKGRIIDVTRAAAKELKFLDRGVTRVKIEIADRNYPRSYKELKHCKN</sequence>
<keyword evidence="3" id="KW-0732">Signal</keyword>
<dbReference type="Proteomes" id="UP001385499">
    <property type="component" value="Unassembled WGS sequence"/>
</dbReference>
<evidence type="ECO:0000256" key="4">
    <source>
        <dbReference type="RuleBase" id="RU003495"/>
    </source>
</evidence>
<dbReference type="EC" id="4.2.2.-" evidence="3"/>
<dbReference type="Gene3D" id="2.40.40.10">
    <property type="entry name" value="RlpA-like domain"/>
    <property type="match status" value="1"/>
</dbReference>
<dbReference type="InterPro" id="IPR036908">
    <property type="entry name" value="RlpA-like_sf"/>
</dbReference>
<dbReference type="Pfam" id="PF03330">
    <property type="entry name" value="DPBB_1"/>
    <property type="match status" value="1"/>
</dbReference>
<keyword evidence="1 3" id="KW-0456">Lyase</keyword>
<proteinExistence type="inferred from homology"/>
<evidence type="ECO:0000313" key="6">
    <source>
        <dbReference type="EMBL" id="MEJ8475085.1"/>
    </source>
</evidence>
<comment type="similarity">
    <text evidence="3 4">Belongs to the RlpA family.</text>
</comment>
<dbReference type="CDD" id="cd22268">
    <property type="entry name" value="DPBB_RlpA-like"/>
    <property type="match status" value="1"/>
</dbReference>
<reference evidence="6 7" key="1">
    <citation type="submission" date="2024-02" db="EMBL/GenBank/DDBJ databases">
        <title>Roseibium algae sp. nov., isolated from marine alga (Grateloupia sp.), showing potential in myo-inositol conversion.</title>
        <authorList>
            <person name="Wang Y."/>
        </authorList>
    </citation>
    <scope>NUCLEOTIDE SEQUENCE [LARGE SCALE GENOMIC DNA]</scope>
    <source>
        <strain evidence="6 7">H3510</strain>
    </source>
</reference>
<evidence type="ECO:0000256" key="2">
    <source>
        <dbReference type="ARBA" id="ARBA00023316"/>
    </source>
</evidence>
<keyword evidence="2 3" id="KW-0961">Cell wall biogenesis/degradation</keyword>
<dbReference type="HAMAP" id="MF_02071">
    <property type="entry name" value="RlpA"/>
    <property type="match status" value="1"/>
</dbReference>